<keyword evidence="3" id="KW-1185">Reference proteome</keyword>
<name>A0A8C1PR81_CYPCA</name>
<dbReference type="Ensembl" id="ENSCCRT00010124121.1">
    <property type="protein sequence ID" value="ENSCCRP00010111566.1"/>
    <property type="gene ID" value="ENSCCRG00010049149.1"/>
</dbReference>
<feature type="region of interest" description="Disordered" evidence="1">
    <location>
        <begin position="144"/>
        <end position="174"/>
    </location>
</feature>
<feature type="compositionally biased region" description="Acidic residues" evidence="1">
    <location>
        <begin position="144"/>
        <end position="163"/>
    </location>
</feature>
<accession>A0A8C1PR81</accession>
<dbReference type="PANTHER" id="PTHR33053">
    <property type="entry name" value="PROTEIN, PUTATIVE-RELATED"/>
    <property type="match status" value="1"/>
</dbReference>
<dbReference type="PANTHER" id="PTHR33053:SF26">
    <property type="entry name" value="TRANSPOSASE DOMAIN-CONTAINING PROTEIN"/>
    <property type="match status" value="1"/>
</dbReference>
<evidence type="ECO:0008006" key="4">
    <source>
        <dbReference type="Google" id="ProtNLM"/>
    </source>
</evidence>
<protein>
    <recommendedName>
        <fullName evidence="4">Transposase domain-containing protein</fullName>
    </recommendedName>
</protein>
<sequence length="717" mass="81202">MAASSARCIARWLSSGLPGLRSTFALLQSFRHADIAALRICWIRSYVKGGNLGCWRHRRGVTLNRVPDLLNMSSEYQRKWRRRRARVDALVEHDSSSKSEGSVEPVMEGEGNPLTVGSTHDEFHPVGGCSSSIGTAAGYISGDTEEENNYETDSSETESEQLDETSQPTAETPSLHKDLASWATATNQTHKTLNELLHVLRRHGYTIPKDARSLLGTPGVPVQNKCNGQYIYYGIERYLIEHFSKETLPGQAELCFNVDGVPLFKSRKMCFWPILGQIQNCQPFIVALYYGSSKPDSVEEFLRDFLEELQQLIQNGVSFHNLVHTVTVKAIICDAQARSFLKCIKSHSSLHGCERCVAVAQTIEGRVVYLTKGPAEERRDEIFNRAGYSDHQKKISPLARAGILCVKQFPLDYMHLVCYGAMKRLLTYLWRGPDICRLSKAQRQQVEKNISQLKGALPAEFSRQPRSMKELNRWTATELRQFMLYTGPLILKDVLPDDQYHHFLCLSVGMSILLDEADGKRESYLGFAQNILEHFVDNSVDFYGPTFPTYNIHSIKHLSDDAANFRSSLNHMSCFPFEKHLQAIKKMARSGKQPLMQVTKRLAERQCTETHASQSQMTTKITAKMPDNCVFLMDNAVGFIREERNNGTLSIDVFRETDCDSVFEKPCNSKLFNIMFVSSDLTVAKRMLTNRGSVYRKAVCLPYKQGYAIFPQLHKPE</sequence>
<evidence type="ECO:0000313" key="3">
    <source>
        <dbReference type="Proteomes" id="UP000694427"/>
    </source>
</evidence>
<evidence type="ECO:0000256" key="1">
    <source>
        <dbReference type="SAM" id="MobiDB-lite"/>
    </source>
</evidence>
<dbReference type="AlphaFoldDB" id="A0A8C1PR81"/>
<reference evidence="2" key="2">
    <citation type="submission" date="2025-09" db="UniProtKB">
        <authorList>
            <consortium name="Ensembl"/>
        </authorList>
    </citation>
    <scope>IDENTIFICATION</scope>
</reference>
<evidence type="ECO:0000313" key="2">
    <source>
        <dbReference type="Ensembl" id="ENSCCRP00010111566.1"/>
    </source>
</evidence>
<reference evidence="2" key="1">
    <citation type="submission" date="2025-08" db="UniProtKB">
        <authorList>
            <consortium name="Ensembl"/>
        </authorList>
    </citation>
    <scope>IDENTIFICATION</scope>
</reference>
<dbReference type="Proteomes" id="UP000694427">
    <property type="component" value="Unplaced"/>
</dbReference>
<proteinExistence type="predicted"/>
<organism evidence="2 3">
    <name type="scientific">Cyprinus carpio</name>
    <name type="common">Common carp</name>
    <dbReference type="NCBI Taxonomy" id="7962"/>
    <lineage>
        <taxon>Eukaryota</taxon>
        <taxon>Metazoa</taxon>
        <taxon>Chordata</taxon>
        <taxon>Craniata</taxon>
        <taxon>Vertebrata</taxon>
        <taxon>Euteleostomi</taxon>
        <taxon>Actinopterygii</taxon>
        <taxon>Neopterygii</taxon>
        <taxon>Teleostei</taxon>
        <taxon>Ostariophysi</taxon>
        <taxon>Cypriniformes</taxon>
        <taxon>Cyprinidae</taxon>
        <taxon>Cyprininae</taxon>
        <taxon>Cyprinus</taxon>
    </lineage>
</organism>